<keyword evidence="2" id="KW-1185">Reference proteome</keyword>
<organism evidence="1 2">
    <name type="scientific">Empedobacter brevis NBRC 14943 = ATCC 43319</name>
    <dbReference type="NCBI Taxonomy" id="1218108"/>
    <lineage>
        <taxon>Bacteria</taxon>
        <taxon>Pseudomonadati</taxon>
        <taxon>Bacteroidota</taxon>
        <taxon>Flavobacteriia</taxon>
        <taxon>Flavobacteriales</taxon>
        <taxon>Weeksellaceae</taxon>
        <taxon>Empedobacter</taxon>
    </lineage>
</organism>
<dbReference type="Proteomes" id="UP000321245">
    <property type="component" value="Unassembled WGS sequence"/>
</dbReference>
<comment type="caution">
    <text evidence="1">The sequence shown here is derived from an EMBL/GenBank/DDBJ whole genome shotgun (WGS) entry which is preliminary data.</text>
</comment>
<sequence>MRNYILIFLFHLSFYSFSQNYIYKGQERYLATPSWTYSVNNEFRSYIDLQVAKKNHGGYLMISYYESNFYGFPNFDIYLYLEDGSVIKCLNRNINDYVDKKIFKMFQLTSTEIDKLKISRIKTVRFGNKTAENYDYVKSLISNTNYSETEKDIYKLFEN</sequence>
<protein>
    <submittedName>
        <fullName evidence="1">Uncharacterized protein</fullName>
    </submittedName>
</protein>
<dbReference type="AlphaFoldDB" id="A0A511NLK3"/>
<evidence type="ECO:0000313" key="2">
    <source>
        <dbReference type="Proteomes" id="UP000321245"/>
    </source>
</evidence>
<dbReference type="EMBL" id="BJXC01000038">
    <property type="protein sequence ID" value="GEM53670.1"/>
    <property type="molecule type" value="Genomic_DNA"/>
</dbReference>
<dbReference type="RefSeq" id="WP_019974364.1">
    <property type="nucleotide sequence ID" value="NZ_BJXC01000038.1"/>
</dbReference>
<dbReference type="STRING" id="1218108.GCA_000382425_00859"/>
<evidence type="ECO:0000313" key="1">
    <source>
        <dbReference type="EMBL" id="GEM53670.1"/>
    </source>
</evidence>
<dbReference type="GeneID" id="84649104"/>
<gene>
    <name evidence="1" type="ORF">EB1_34600</name>
</gene>
<reference evidence="1 2" key="1">
    <citation type="submission" date="2019-07" db="EMBL/GenBank/DDBJ databases">
        <title>Whole genome shotgun sequence of Empedobacter brevis NBRC 14943.</title>
        <authorList>
            <person name="Hosoyama A."/>
            <person name="Uohara A."/>
            <person name="Ohji S."/>
            <person name="Ichikawa N."/>
        </authorList>
    </citation>
    <scope>NUCLEOTIDE SEQUENCE [LARGE SCALE GENOMIC DNA]</scope>
    <source>
        <strain evidence="1 2">NBRC 14943</strain>
    </source>
</reference>
<proteinExistence type="predicted"/>
<accession>A0A511NLK3</accession>
<name>A0A511NLK3_9FLAO</name>
<dbReference type="OrthoDB" id="1361101at2"/>